<accession>A0A7V5PMK8</accession>
<dbReference type="GO" id="GO:0030435">
    <property type="term" value="P:sporulation resulting in formation of a cellular spore"/>
    <property type="evidence" value="ECO:0007669"/>
    <property type="project" value="InterPro"/>
</dbReference>
<feature type="domain" description="Sporulation stage II protein D amidase enhancer LytB N-terminal" evidence="1">
    <location>
        <begin position="218"/>
        <end position="308"/>
    </location>
</feature>
<dbReference type="InterPro" id="IPR013486">
    <property type="entry name" value="SpoIID/LytB"/>
</dbReference>
<dbReference type="InterPro" id="IPR013693">
    <property type="entry name" value="SpoIID/LytB_N"/>
</dbReference>
<proteinExistence type="predicted"/>
<name>A0A7V5PMK8_CALAY</name>
<sequence length="527" mass="60564">MKIQLKAINEQPLIRICAFKRRSHVDIQYNPQEFDLYDLQGNLLFGDVKHKGFWRIKVKSSESPNYNYYIILNESQSRERLTGYLEKYQEASAPATIKEVGGEIYLDGRRISRNEKYLLLGGPFNSEQEAKEHSELYGQFFACRIHREQGTEGRGRVEIYDDKYENFTEVEGGVELVPRDFSSYFQIKHFTIQSDQDGRATHDDLHYQGILRVAIDENGTLTGINEIPIEDYLRGVLFSEIGEKAQAEFAKSMAIVARSHVFARLGQKHNNEGFDFCSDSHCLRYYGKKFDNPVIDQALQETRGLIMTNESQVCNAYFSYSCGGHTENPSGVWLYEDADYAHGKFDGPPEADPELDLTEEENVRRWILDRPKVYCQLDKTFLENNPELSANSFRWEEFYTRNELEEIIRRKTGKEIGVLYEVIPLKRGVSGRIKELQIMGSLQNLTIKGETNIRLVLSERMLNSSCFIVQSDVDDEGTPINFLLIGAGMGHGVGLCKVGASRLASEGKNFREILNHYFDQCQLQRIY</sequence>
<evidence type="ECO:0000313" key="2">
    <source>
        <dbReference type="EMBL" id="HHJ51851.1"/>
    </source>
</evidence>
<evidence type="ECO:0000259" key="1">
    <source>
        <dbReference type="Pfam" id="PF08486"/>
    </source>
</evidence>
<dbReference type="NCBIfam" id="TIGR02669">
    <property type="entry name" value="SpoIID_LytB"/>
    <property type="match status" value="1"/>
</dbReference>
<dbReference type="Proteomes" id="UP000886124">
    <property type="component" value="Unassembled WGS sequence"/>
</dbReference>
<gene>
    <name evidence="2" type="ORF">ENJ89_01540</name>
</gene>
<reference evidence="2" key="1">
    <citation type="journal article" date="2020" name="mSystems">
        <title>Genome- and Community-Level Interaction Insights into Carbon Utilization and Element Cycling Functions of Hydrothermarchaeota in Hydrothermal Sediment.</title>
        <authorList>
            <person name="Zhou Z."/>
            <person name="Liu Y."/>
            <person name="Xu W."/>
            <person name="Pan J."/>
            <person name="Luo Z.H."/>
            <person name="Li M."/>
        </authorList>
    </citation>
    <scope>NUCLEOTIDE SEQUENCE [LARGE SCALE GENOMIC DNA]</scope>
    <source>
        <strain evidence="2">HyVt-527</strain>
    </source>
</reference>
<organism evidence="2">
    <name type="scientific">Caldithrix abyssi</name>
    <dbReference type="NCBI Taxonomy" id="187145"/>
    <lineage>
        <taxon>Bacteria</taxon>
        <taxon>Pseudomonadati</taxon>
        <taxon>Calditrichota</taxon>
        <taxon>Calditrichia</taxon>
        <taxon>Calditrichales</taxon>
        <taxon>Calditrichaceae</taxon>
        <taxon>Caldithrix</taxon>
    </lineage>
</organism>
<dbReference type="Pfam" id="PF08486">
    <property type="entry name" value="SpoIID"/>
    <property type="match status" value="1"/>
</dbReference>
<protein>
    <submittedName>
        <fullName evidence="2">SpoIID/LytB domain-containing protein</fullName>
    </submittedName>
</protein>
<dbReference type="AlphaFoldDB" id="A0A7V5PMK8"/>
<comment type="caution">
    <text evidence="2">The sequence shown here is derived from an EMBL/GenBank/DDBJ whole genome shotgun (WGS) entry which is preliminary data.</text>
</comment>
<dbReference type="EMBL" id="DROD01000108">
    <property type="protein sequence ID" value="HHJ51851.1"/>
    <property type="molecule type" value="Genomic_DNA"/>
</dbReference>